<keyword evidence="2" id="KW-0315">Glutamine amidotransferase</keyword>
<keyword evidence="3" id="KW-1185">Reference proteome</keyword>
<sequence>MRTMPLIGITGYHVSGAEGIGGTFRGMPGQGFGVIGHDYMHAVQKVGAAPIGIPACDPSACERIVEALDGLILAGGEDVDPQLYGANPDLRCGILAPERDRFELRLIEEALRQKKPILAICRGMQLLNVSFGGTLYVDVADHTVDVLAHQFSRAPRWYKVHRVRLLETGIRRLYGTEEIRVNSYHHQAVRGLGNGLVAAAVAEDGIIEAIVHPSHPNVLAVQWHPEMMAVHDDEGLVPFRWLIDQINGRSGSREQWERGDGSEPGTGSGYGQMELPMD</sequence>
<dbReference type="InterPro" id="IPR044668">
    <property type="entry name" value="PuuD-like"/>
</dbReference>
<dbReference type="GO" id="GO:0033969">
    <property type="term" value="F:gamma-glutamyl-gamma-aminobutyrate hydrolase activity"/>
    <property type="evidence" value="ECO:0007669"/>
    <property type="project" value="TreeGrafter"/>
</dbReference>
<keyword evidence="2" id="KW-0808">Transferase</keyword>
<dbReference type="GO" id="GO:0005829">
    <property type="term" value="C:cytosol"/>
    <property type="evidence" value="ECO:0007669"/>
    <property type="project" value="TreeGrafter"/>
</dbReference>
<dbReference type="OrthoDB" id="9813383at2"/>
<dbReference type="RefSeq" id="WP_116188030.1">
    <property type="nucleotide sequence ID" value="NZ_QTTN01000004.1"/>
</dbReference>
<dbReference type="InterPro" id="IPR029062">
    <property type="entry name" value="Class_I_gatase-like"/>
</dbReference>
<organism evidence="2 3">
    <name type="scientific">Paenibacillus taihuensis</name>
    <dbReference type="NCBI Taxonomy" id="1156355"/>
    <lineage>
        <taxon>Bacteria</taxon>
        <taxon>Bacillati</taxon>
        <taxon>Bacillota</taxon>
        <taxon>Bacilli</taxon>
        <taxon>Bacillales</taxon>
        <taxon>Paenibacillaceae</taxon>
        <taxon>Paenibacillus</taxon>
    </lineage>
</organism>
<accession>A0A3D9SDM2</accession>
<protein>
    <submittedName>
        <fullName evidence="2">Putative glutamine amidotransferase</fullName>
    </submittedName>
</protein>
<proteinExistence type="predicted"/>
<dbReference type="PANTHER" id="PTHR43235:SF1">
    <property type="entry name" value="GLUTAMINE AMIDOTRANSFERASE PB2B2.05-RELATED"/>
    <property type="match status" value="1"/>
</dbReference>
<feature type="compositionally biased region" description="Basic and acidic residues" evidence="1">
    <location>
        <begin position="251"/>
        <end position="261"/>
    </location>
</feature>
<dbReference type="InterPro" id="IPR011697">
    <property type="entry name" value="Peptidase_C26"/>
</dbReference>
<feature type="region of interest" description="Disordered" evidence="1">
    <location>
        <begin position="251"/>
        <end position="278"/>
    </location>
</feature>
<dbReference type="PROSITE" id="PS51273">
    <property type="entry name" value="GATASE_TYPE_1"/>
    <property type="match status" value="1"/>
</dbReference>
<gene>
    <name evidence="2" type="ORF">A8990_104211</name>
</gene>
<reference evidence="2 3" key="1">
    <citation type="submission" date="2018-08" db="EMBL/GenBank/DDBJ databases">
        <title>Genomic Encyclopedia of Type Strains, Phase III (KMG-III): the genomes of soil and plant-associated and newly described type strains.</title>
        <authorList>
            <person name="Whitman W."/>
        </authorList>
    </citation>
    <scope>NUCLEOTIDE SEQUENCE [LARGE SCALE GENOMIC DNA]</scope>
    <source>
        <strain evidence="2 3">CGMCC 1.10966</strain>
    </source>
</reference>
<dbReference type="GO" id="GO:0006598">
    <property type="term" value="P:polyamine catabolic process"/>
    <property type="evidence" value="ECO:0007669"/>
    <property type="project" value="TreeGrafter"/>
</dbReference>
<evidence type="ECO:0000256" key="1">
    <source>
        <dbReference type="SAM" id="MobiDB-lite"/>
    </source>
</evidence>
<comment type="caution">
    <text evidence="2">The sequence shown here is derived from an EMBL/GenBank/DDBJ whole genome shotgun (WGS) entry which is preliminary data.</text>
</comment>
<dbReference type="AlphaFoldDB" id="A0A3D9SDM2"/>
<dbReference type="CDD" id="cd01745">
    <property type="entry name" value="GATase1_2"/>
    <property type="match status" value="1"/>
</dbReference>
<dbReference type="PANTHER" id="PTHR43235">
    <property type="entry name" value="GLUTAMINE AMIDOTRANSFERASE PB2B2.05-RELATED"/>
    <property type="match status" value="1"/>
</dbReference>
<evidence type="ECO:0000313" key="2">
    <source>
        <dbReference type="EMBL" id="REE91702.1"/>
    </source>
</evidence>
<dbReference type="GO" id="GO:0016740">
    <property type="term" value="F:transferase activity"/>
    <property type="evidence" value="ECO:0007669"/>
    <property type="project" value="UniProtKB-KW"/>
</dbReference>
<dbReference type="SUPFAM" id="SSF52317">
    <property type="entry name" value="Class I glutamine amidotransferase-like"/>
    <property type="match status" value="1"/>
</dbReference>
<evidence type="ECO:0000313" key="3">
    <source>
        <dbReference type="Proteomes" id="UP000256304"/>
    </source>
</evidence>
<dbReference type="Proteomes" id="UP000256304">
    <property type="component" value="Unassembled WGS sequence"/>
</dbReference>
<dbReference type="Gene3D" id="3.40.50.880">
    <property type="match status" value="1"/>
</dbReference>
<dbReference type="EMBL" id="QTTN01000004">
    <property type="protein sequence ID" value="REE91702.1"/>
    <property type="molecule type" value="Genomic_DNA"/>
</dbReference>
<dbReference type="Pfam" id="PF07722">
    <property type="entry name" value="Peptidase_C26"/>
    <property type="match status" value="1"/>
</dbReference>
<name>A0A3D9SDM2_9BACL</name>